<organism evidence="2 3">
    <name type="scientific">Aliarcobacter butzleri</name>
    <dbReference type="NCBI Taxonomy" id="28197"/>
    <lineage>
        <taxon>Bacteria</taxon>
        <taxon>Pseudomonadati</taxon>
        <taxon>Campylobacterota</taxon>
        <taxon>Epsilonproteobacteria</taxon>
        <taxon>Campylobacterales</taxon>
        <taxon>Arcobacteraceae</taxon>
        <taxon>Aliarcobacter</taxon>
    </lineage>
</organism>
<evidence type="ECO:0000313" key="2">
    <source>
        <dbReference type="EMBL" id="MDN5132358.1"/>
    </source>
</evidence>
<dbReference type="EMBL" id="JAQJJM010000014">
    <property type="protein sequence ID" value="MDN5132358.1"/>
    <property type="molecule type" value="Genomic_DNA"/>
</dbReference>
<proteinExistence type="predicted"/>
<keyword evidence="1" id="KW-1133">Transmembrane helix</keyword>
<keyword evidence="1" id="KW-0472">Membrane</keyword>
<evidence type="ECO:0000256" key="1">
    <source>
        <dbReference type="SAM" id="Phobius"/>
    </source>
</evidence>
<gene>
    <name evidence="2" type="ORF">PJV92_06435</name>
</gene>
<reference evidence="2" key="1">
    <citation type="journal article" date="2023" name="Microorganisms">
        <title>Genomic Characterization of Arcobacter butzleri Strains Isolated from Various Sources in Lithuania.</title>
        <authorList>
            <person name="Uljanovas D."/>
            <person name="Golz G."/>
            <person name="Fleischmann S."/>
            <person name="Kudirkiene E."/>
            <person name="Kasetiene N."/>
            <person name="Grineviciene A."/>
            <person name="Tamuleviciene E."/>
            <person name="Aksomaitiene J."/>
            <person name="Alter T."/>
            <person name="Malakauskas M."/>
        </authorList>
    </citation>
    <scope>NUCLEOTIDE SEQUENCE</scope>
    <source>
        <strain evidence="2">H19</strain>
    </source>
</reference>
<sequence>MKPFEFISITVSIMFTLGTILWNYKFIKLNEKLELIAFRGYPINIDVSMVNLLNTYFNLFIFFSAFLLLVITFLLLLNFNIEDYKNKNRLYKEYVLTKKGWFEGSYKLSNDLHEVKIIEPNKLLLIVRAYVDFNNYKLYAERFFFNTELPKSDYYIEEIELIKKHFDNEKISSYLKKYTNYSFEQDNIKNIEILKKFKI</sequence>
<dbReference type="Proteomes" id="UP001171508">
    <property type="component" value="Unassembled WGS sequence"/>
</dbReference>
<reference evidence="2" key="2">
    <citation type="submission" date="2023-01" db="EMBL/GenBank/DDBJ databases">
        <authorList>
            <person name="Uljanovas D."/>
        </authorList>
    </citation>
    <scope>NUCLEOTIDE SEQUENCE</scope>
    <source>
        <strain evidence="2">H19</strain>
    </source>
</reference>
<dbReference type="AlphaFoldDB" id="A0AAP4PYV8"/>
<evidence type="ECO:0000313" key="3">
    <source>
        <dbReference type="Proteomes" id="UP001171508"/>
    </source>
</evidence>
<name>A0AAP4PYV8_9BACT</name>
<feature type="transmembrane region" description="Helical" evidence="1">
    <location>
        <begin position="59"/>
        <end position="79"/>
    </location>
</feature>
<accession>A0AAP4PYV8</accession>
<comment type="caution">
    <text evidence="2">The sequence shown here is derived from an EMBL/GenBank/DDBJ whole genome shotgun (WGS) entry which is preliminary data.</text>
</comment>
<protein>
    <submittedName>
        <fullName evidence="2">Uncharacterized protein</fullName>
    </submittedName>
</protein>
<dbReference type="RefSeq" id="WP_152057346.1">
    <property type="nucleotide sequence ID" value="NZ_CABVRU010000007.1"/>
</dbReference>
<feature type="transmembrane region" description="Helical" evidence="1">
    <location>
        <begin position="6"/>
        <end position="24"/>
    </location>
</feature>
<keyword evidence="1" id="KW-0812">Transmembrane</keyword>